<sequence length="75" mass="8374">MGRINANPEFYEIHNISEEIAEDTSVIIGGNESFKSRAFEPKILQAGAVFRSSAFATCLMADRNAYNMTRGYTCF</sequence>
<evidence type="ECO:0000313" key="1">
    <source>
        <dbReference type="EMBL" id="KAF6017484.1"/>
    </source>
</evidence>
<accession>A0A7J7IVQ1</accession>
<protein>
    <submittedName>
        <fullName evidence="1">Uncharacterized protein</fullName>
    </submittedName>
</protein>
<reference evidence="1" key="1">
    <citation type="submission" date="2020-06" db="EMBL/GenBank/DDBJ databases">
        <title>Draft genome of Bugula neritina, a colonial animal packing powerful symbionts and potential medicines.</title>
        <authorList>
            <person name="Rayko M."/>
        </authorList>
    </citation>
    <scope>NUCLEOTIDE SEQUENCE [LARGE SCALE GENOMIC DNA]</scope>
    <source>
        <strain evidence="1">Kwan_BN1</strain>
    </source>
</reference>
<organism evidence="1 2">
    <name type="scientific">Bugula neritina</name>
    <name type="common">Brown bryozoan</name>
    <name type="synonym">Sertularia neritina</name>
    <dbReference type="NCBI Taxonomy" id="10212"/>
    <lineage>
        <taxon>Eukaryota</taxon>
        <taxon>Metazoa</taxon>
        <taxon>Spiralia</taxon>
        <taxon>Lophotrochozoa</taxon>
        <taxon>Bryozoa</taxon>
        <taxon>Gymnolaemata</taxon>
        <taxon>Cheilostomatida</taxon>
        <taxon>Flustrina</taxon>
        <taxon>Buguloidea</taxon>
        <taxon>Bugulidae</taxon>
        <taxon>Bugula</taxon>
    </lineage>
</organism>
<dbReference type="Proteomes" id="UP000593567">
    <property type="component" value="Unassembled WGS sequence"/>
</dbReference>
<dbReference type="EMBL" id="VXIV02003389">
    <property type="protein sequence ID" value="KAF6017484.1"/>
    <property type="molecule type" value="Genomic_DNA"/>
</dbReference>
<evidence type="ECO:0000313" key="2">
    <source>
        <dbReference type="Proteomes" id="UP000593567"/>
    </source>
</evidence>
<gene>
    <name evidence="1" type="ORF">EB796_024200</name>
</gene>
<comment type="caution">
    <text evidence="1">The sequence shown here is derived from an EMBL/GenBank/DDBJ whole genome shotgun (WGS) entry which is preliminary data.</text>
</comment>
<dbReference type="AlphaFoldDB" id="A0A7J7IVQ1"/>
<name>A0A7J7IVQ1_BUGNE</name>
<keyword evidence="2" id="KW-1185">Reference proteome</keyword>
<proteinExistence type="predicted"/>